<organism evidence="2 3">
    <name type="scientific">Legionella quinlivanii</name>
    <dbReference type="NCBI Taxonomy" id="45073"/>
    <lineage>
        <taxon>Bacteria</taxon>
        <taxon>Pseudomonadati</taxon>
        <taxon>Pseudomonadota</taxon>
        <taxon>Gammaproteobacteria</taxon>
        <taxon>Legionellales</taxon>
        <taxon>Legionellaceae</taxon>
        <taxon>Legionella</taxon>
    </lineage>
</organism>
<dbReference type="STRING" id="45073.Lqui_1795"/>
<dbReference type="Pfam" id="PF04264">
    <property type="entry name" value="YceI"/>
    <property type="match status" value="1"/>
</dbReference>
<gene>
    <name evidence="2" type="ORF">Lqui_1795</name>
</gene>
<evidence type="ECO:0000313" key="2">
    <source>
        <dbReference type="EMBL" id="KTD50470.1"/>
    </source>
</evidence>
<dbReference type="PANTHER" id="PTHR34406:SF1">
    <property type="entry name" value="PROTEIN YCEI"/>
    <property type="match status" value="1"/>
</dbReference>
<accession>A0A0W0Y1F7</accession>
<dbReference type="PANTHER" id="PTHR34406">
    <property type="entry name" value="PROTEIN YCEI"/>
    <property type="match status" value="1"/>
</dbReference>
<keyword evidence="3" id="KW-1185">Reference proteome</keyword>
<dbReference type="SMART" id="SM00867">
    <property type="entry name" value="YceI"/>
    <property type="match status" value="1"/>
</dbReference>
<dbReference type="InterPro" id="IPR007372">
    <property type="entry name" value="Lipid/polyisoprenoid-bd_YceI"/>
</dbReference>
<sequence length="189" mass="20733">MIIEKRKWPWLCLAMIPLSVKAEPPSWQIVPAESQLIFTATQNGAPVSGEFKHFSGTILVDPNDLKNSSIDIIVDISSISASYAELKATLITPDWFNAKLFPKAEFKSTQIEKTGENAYQAKGMLTIRDKTQPVVLSFTGKQSDPNKGVVTGSTGIKRIAFGVGQGEWSSTDEVKDEVTINFKVTAIKK</sequence>
<dbReference type="SUPFAM" id="SSF101874">
    <property type="entry name" value="YceI-like"/>
    <property type="match status" value="1"/>
</dbReference>
<name>A0A0W0Y1F7_9GAMM</name>
<protein>
    <submittedName>
        <fullName evidence="2">Putative YceI-like family protein</fullName>
    </submittedName>
</protein>
<reference evidence="2 3" key="1">
    <citation type="submission" date="2015-11" db="EMBL/GenBank/DDBJ databases">
        <title>Genomic analysis of 38 Legionella species identifies large and diverse effector repertoires.</title>
        <authorList>
            <person name="Burstein D."/>
            <person name="Amaro F."/>
            <person name="Zusman T."/>
            <person name="Lifshitz Z."/>
            <person name="Cohen O."/>
            <person name="Gilbert J.A."/>
            <person name="Pupko T."/>
            <person name="Shuman H.A."/>
            <person name="Segal G."/>
        </authorList>
    </citation>
    <scope>NUCLEOTIDE SEQUENCE [LARGE SCALE GENOMIC DNA]</scope>
    <source>
        <strain evidence="2 3">CDC#1442-AUS-E</strain>
    </source>
</reference>
<feature type="domain" description="Lipid/polyisoprenoid-binding YceI-like" evidence="1">
    <location>
        <begin position="26"/>
        <end position="187"/>
    </location>
</feature>
<dbReference type="AlphaFoldDB" id="A0A0W0Y1F7"/>
<dbReference type="PATRIC" id="fig|45073.5.peg.1893"/>
<evidence type="ECO:0000259" key="1">
    <source>
        <dbReference type="SMART" id="SM00867"/>
    </source>
</evidence>
<comment type="caution">
    <text evidence="2">The sequence shown here is derived from an EMBL/GenBank/DDBJ whole genome shotgun (WGS) entry which is preliminary data.</text>
</comment>
<dbReference type="OrthoDB" id="1247465at2"/>
<proteinExistence type="predicted"/>
<evidence type="ECO:0000313" key="3">
    <source>
        <dbReference type="Proteomes" id="UP000054618"/>
    </source>
</evidence>
<dbReference type="InterPro" id="IPR036761">
    <property type="entry name" value="TTHA0802/YceI-like_sf"/>
</dbReference>
<dbReference type="RefSeq" id="WP_058507875.1">
    <property type="nucleotide sequence ID" value="NZ_CAAAIK010000030.1"/>
</dbReference>
<dbReference type="EMBL" id="LNYS01000008">
    <property type="protein sequence ID" value="KTD50470.1"/>
    <property type="molecule type" value="Genomic_DNA"/>
</dbReference>
<dbReference type="Proteomes" id="UP000054618">
    <property type="component" value="Unassembled WGS sequence"/>
</dbReference>
<dbReference type="Gene3D" id="2.40.128.110">
    <property type="entry name" value="Lipid/polyisoprenoid-binding, YceI-like"/>
    <property type="match status" value="1"/>
</dbReference>